<dbReference type="PROSITE" id="PS50804">
    <property type="entry name" value="SCAN_BOX"/>
    <property type="match status" value="1"/>
</dbReference>
<dbReference type="SMART" id="SM00355">
    <property type="entry name" value="ZnF_C2H2"/>
    <property type="match status" value="12"/>
</dbReference>
<dbReference type="GO" id="GO:0008270">
    <property type="term" value="F:zinc ion binding"/>
    <property type="evidence" value="ECO:0007669"/>
    <property type="project" value="UniProtKB-KW"/>
</dbReference>
<feature type="domain" description="SCAN box" evidence="12">
    <location>
        <begin position="129"/>
        <end position="209"/>
    </location>
</feature>
<dbReference type="SMART" id="SM00431">
    <property type="entry name" value="SCAN"/>
    <property type="match status" value="1"/>
</dbReference>
<keyword evidence="14" id="KW-1185">Reference proteome</keyword>
<dbReference type="InterPro" id="IPR013087">
    <property type="entry name" value="Znf_C2H2_type"/>
</dbReference>
<dbReference type="Ensembl" id="ENSACAT00000026715.3">
    <property type="protein sequence ID" value="ENSACAP00000018502.3"/>
    <property type="gene ID" value="ENSACAG00000026315.3"/>
</dbReference>
<evidence type="ECO:0000256" key="2">
    <source>
        <dbReference type="ARBA" id="ARBA00022723"/>
    </source>
</evidence>
<dbReference type="FunFam" id="3.30.160.60:FF:000671">
    <property type="entry name" value="Zinc finger protein 26"/>
    <property type="match status" value="1"/>
</dbReference>
<dbReference type="FunFam" id="3.30.160.60:FF:000739">
    <property type="entry name" value="Zgc:171418 protein"/>
    <property type="match status" value="1"/>
</dbReference>
<dbReference type="Gene3D" id="3.30.160.60">
    <property type="entry name" value="Classic Zinc Finger"/>
    <property type="match status" value="12"/>
</dbReference>
<evidence type="ECO:0000259" key="12">
    <source>
        <dbReference type="PROSITE" id="PS50804"/>
    </source>
</evidence>
<dbReference type="FunFam" id="3.30.160.60:FF:000002">
    <property type="entry name" value="Zinc finger protein 1 homolog"/>
    <property type="match status" value="1"/>
</dbReference>
<keyword evidence="2" id="KW-0479">Metal-binding</keyword>
<dbReference type="OrthoDB" id="9041360at2759"/>
<dbReference type="GO" id="GO:0000981">
    <property type="term" value="F:DNA-binding transcription factor activity, RNA polymerase II-specific"/>
    <property type="evidence" value="ECO:0000318"/>
    <property type="project" value="GO_Central"/>
</dbReference>
<evidence type="ECO:0000256" key="7">
    <source>
        <dbReference type="ARBA" id="ARBA00023163"/>
    </source>
</evidence>
<proteinExistence type="inferred from homology"/>
<feature type="domain" description="C2H2-type" evidence="11">
    <location>
        <begin position="535"/>
        <end position="562"/>
    </location>
</feature>
<feature type="domain" description="C2H2-type" evidence="11">
    <location>
        <begin position="423"/>
        <end position="450"/>
    </location>
</feature>
<dbReference type="HOGENOM" id="CLU_002678_49_3_1"/>
<dbReference type="FunFam" id="1.10.4020.10:FF:000001">
    <property type="entry name" value="zinc finger protein 263 isoform X1"/>
    <property type="match status" value="1"/>
</dbReference>
<dbReference type="PROSITE" id="PS00028">
    <property type="entry name" value="ZINC_FINGER_C2H2_1"/>
    <property type="match status" value="10"/>
</dbReference>
<keyword evidence="3" id="KW-0677">Repeat</keyword>
<evidence type="ECO:0000256" key="10">
    <source>
        <dbReference type="SAM" id="MobiDB-lite"/>
    </source>
</evidence>
<dbReference type="PANTHER" id="PTHR24408">
    <property type="entry name" value="ZINC FINGER PROTEIN"/>
    <property type="match status" value="1"/>
</dbReference>
<feature type="domain" description="C2H2-type" evidence="11">
    <location>
        <begin position="647"/>
        <end position="674"/>
    </location>
</feature>
<dbReference type="InterPro" id="IPR038269">
    <property type="entry name" value="SCAN_sf"/>
</dbReference>
<feature type="domain" description="C2H2-type" evidence="11">
    <location>
        <begin position="675"/>
        <end position="697"/>
    </location>
</feature>
<dbReference type="Pfam" id="PF02023">
    <property type="entry name" value="SCAN"/>
    <property type="match status" value="1"/>
</dbReference>
<comment type="similarity">
    <text evidence="1">Belongs to the krueppel C2H2-type zinc-finger protein family.</text>
</comment>
<sequence>MRREMAENMEGEFSASGPQLQALLEQGLVVKFEEDILDPKPEQVWEAQWQAFLKAMEPSPSHTSKPQVPETAVSEDDKSEKSSSMGPKEARDRYLRSFSEKIQLTQGLLHLREKSIDEETEPPSAGVSRRRFRQFSYPEAMDPLLVYVQLWKLCCQWLKPEKHTKVEILELVILEQFIAILPQEIQDRMKEHSPETCAQAVVLVKEFLRTQHERGSSEEQGPGLCQEVDVSFSSGRKNILENPQTKIWNIVKEGGEGSASLVGQRCLLKEKSHIQEGPEQEDCEILGENIIEKEVIYCKQAKAAYGLCGARGHSESNQKAGVDLSVPSRVSYRELNEILTKEKMGSLSKNKESLVILNRTRAEEKPFKCSDCGKSFRMKSNLVRHRQSQTGEKLYGCLDCGKSFSSKNCLFRHHNIHHGEKPHEYSYDGKHFQMKYNLKQHNRIHTEEKPFECSDCGMSFTNNSDLVKHNCIHTRKKLFECSDCGKSFTRNSDLVRHNWIHTGKKPYECSDCGKSFTKNWDLKRHKRIHTRKKSFECPLCSKSFTKNWDLVRHKRMHTRKKSFKCTDCGKSFTKNSDLVRHNWIHTGKKPFECSDCGKSFTKNSDLLRHNLIHTRKKPLECSDCGKSFIKNSDLLRHNLIHTRKKPYECSNCSKSFTYNSDLVRHQRTHTGRKRFKCSECGKTFRAKCGLLSHVKSHKLLENSSCLSSS</sequence>
<dbReference type="FunFam" id="3.30.160.60:FF:000100">
    <property type="entry name" value="Zinc finger 45-like"/>
    <property type="match status" value="1"/>
</dbReference>
<dbReference type="PANTHER" id="PTHR24408:SF34">
    <property type="entry name" value="ZINC FINGER PROTEIN 672-RELATED"/>
    <property type="match status" value="1"/>
</dbReference>
<dbReference type="SUPFAM" id="SSF57667">
    <property type="entry name" value="beta-beta-alpha zinc fingers"/>
    <property type="match status" value="6"/>
</dbReference>
<evidence type="ECO:0000259" key="11">
    <source>
        <dbReference type="PROSITE" id="PS50157"/>
    </source>
</evidence>
<reference evidence="13" key="2">
    <citation type="submission" date="2025-08" db="UniProtKB">
        <authorList>
            <consortium name="Ensembl"/>
        </authorList>
    </citation>
    <scope>IDENTIFICATION</scope>
</reference>
<dbReference type="GO" id="GO:0000977">
    <property type="term" value="F:RNA polymerase II transcription regulatory region sequence-specific DNA binding"/>
    <property type="evidence" value="ECO:0000318"/>
    <property type="project" value="GO_Central"/>
</dbReference>
<protein>
    <submittedName>
        <fullName evidence="13">Uncharacterized protein</fullName>
    </submittedName>
</protein>
<keyword evidence="4 9" id="KW-0863">Zinc-finger</keyword>
<keyword evidence="6" id="KW-0805">Transcription regulation</keyword>
<keyword evidence="8" id="KW-0539">Nucleus</keyword>
<feature type="region of interest" description="Disordered" evidence="10">
    <location>
        <begin position="56"/>
        <end position="92"/>
    </location>
</feature>
<evidence type="ECO:0000256" key="3">
    <source>
        <dbReference type="ARBA" id="ARBA00022737"/>
    </source>
</evidence>
<reference evidence="13 14" key="1">
    <citation type="submission" date="2009-12" db="EMBL/GenBank/DDBJ databases">
        <title>The Genome Sequence of Anolis carolinensis (Green Anole Lizard).</title>
        <authorList>
            <consortium name="The Genome Sequencing Platform"/>
            <person name="Di Palma F."/>
            <person name="Alfoldi J."/>
            <person name="Heiman D."/>
            <person name="Young S."/>
            <person name="Grabherr M."/>
            <person name="Johnson J."/>
            <person name="Lander E.S."/>
            <person name="Lindblad-Toh K."/>
        </authorList>
    </citation>
    <scope>NUCLEOTIDE SEQUENCE [LARGE SCALE GENOMIC DNA]</scope>
    <source>
        <strain evidence="13 14">JBL SC #1</strain>
    </source>
</reference>
<evidence type="ECO:0000256" key="8">
    <source>
        <dbReference type="ARBA" id="ARBA00023242"/>
    </source>
</evidence>
<evidence type="ECO:0000256" key="5">
    <source>
        <dbReference type="ARBA" id="ARBA00022833"/>
    </source>
</evidence>
<accession>G1KVF1</accession>
<dbReference type="InterPro" id="IPR003309">
    <property type="entry name" value="SCAN_dom"/>
</dbReference>
<feature type="domain" description="C2H2-type" evidence="11">
    <location>
        <begin position="591"/>
        <end position="618"/>
    </location>
</feature>
<dbReference type="FunFam" id="3.30.160.60:FF:000464">
    <property type="entry name" value="Zinc finger and SCAN domain containing 25"/>
    <property type="match status" value="1"/>
</dbReference>
<organism evidence="13 14">
    <name type="scientific">Anolis carolinensis</name>
    <name type="common">Green anole</name>
    <name type="synonym">American chameleon</name>
    <dbReference type="NCBI Taxonomy" id="28377"/>
    <lineage>
        <taxon>Eukaryota</taxon>
        <taxon>Metazoa</taxon>
        <taxon>Chordata</taxon>
        <taxon>Craniata</taxon>
        <taxon>Vertebrata</taxon>
        <taxon>Euteleostomi</taxon>
        <taxon>Lepidosauria</taxon>
        <taxon>Squamata</taxon>
        <taxon>Bifurcata</taxon>
        <taxon>Unidentata</taxon>
        <taxon>Episquamata</taxon>
        <taxon>Toxicofera</taxon>
        <taxon>Iguania</taxon>
        <taxon>Dactyloidae</taxon>
        <taxon>Anolis</taxon>
    </lineage>
</organism>
<dbReference type="PROSITE" id="PS50157">
    <property type="entry name" value="ZINC_FINGER_C2H2_2"/>
    <property type="match status" value="12"/>
</dbReference>
<dbReference type="GO" id="GO:0006357">
    <property type="term" value="P:regulation of transcription by RNA polymerase II"/>
    <property type="evidence" value="ECO:0000318"/>
    <property type="project" value="GO_Central"/>
</dbReference>
<dbReference type="FunFam" id="3.30.160.60:FF:001781">
    <property type="entry name" value="zinc finger protein 496 isoform X2"/>
    <property type="match status" value="1"/>
</dbReference>
<dbReference type="GeneID" id="100564442"/>
<dbReference type="InParanoid" id="G1KVF1"/>
<feature type="domain" description="C2H2-type" evidence="11">
    <location>
        <begin position="619"/>
        <end position="646"/>
    </location>
</feature>
<dbReference type="FunFam" id="3.30.160.60:FF:000295">
    <property type="entry name" value="zinc finger protein 19"/>
    <property type="match status" value="4"/>
</dbReference>
<gene>
    <name evidence="13" type="primary">LOC100564442</name>
</gene>
<dbReference type="SUPFAM" id="SSF47353">
    <property type="entry name" value="Retrovirus capsid dimerization domain-like"/>
    <property type="match status" value="1"/>
</dbReference>
<dbReference type="AlphaFoldDB" id="G1KVF1"/>
<dbReference type="FunFam" id="3.30.160.60:FF:000352">
    <property type="entry name" value="zinc finger protein 3 homolog"/>
    <property type="match status" value="1"/>
</dbReference>
<reference evidence="13" key="3">
    <citation type="submission" date="2025-09" db="UniProtKB">
        <authorList>
            <consortium name="Ensembl"/>
        </authorList>
    </citation>
    <scope>IDENTIFICATION</scope>
</reference>
<evidence type="ECO:0000256" key="1">
    <source>
        <dbReference type="ARBA" id="ARBA00006991"/>
    </source>
</evidence>
<dbReference type="Gene3D" id="1.10.4020.10">
    <property type="entry name" value="DNA breaking-rejoining enzymes"/>
    <property type="match status" value="1"/>
</dbReference>
<evidence type="ECO:0000256" key="4">
    <source>
        <dbReference type="ARBA" id="ARBA00022771"/>
    </source>
</evidence>
<dbReference type="Pfam" id="PF00096">
    <property type="entry name" value="zf-C2H2"/>
    <property type="match status" value="11"/>
</dbReference>
<feature type="domain" description="C2H2-type" evidence="11">
    <location>
        <begin position="507"/>
        <end position="534"/>
    </location>
</feature>
<feature type="domain" description="C2H2-type" evidence="11">
    <location>
        <begin position="395"/>
        <end position="422"/>
    </location>
</feature>
<evidence type="ECO:0000313" key="13">
    <source>
        <dbReference type="Ensembl" id="ENSACAP00000018502.3"/>
    </source>
</evidence>
<keyword evidence="7" id="KW-0804">Transcription</keyword>
<dbReference type="GO" id="GO:0005634">
    <property type="term" value="C:nucleus"/>
    <property type="evidence" value="ECO:0000318"/>
    <property type="project" value="GO_Central"/>
</dbReference>
<evidence type="ECO:0000313" key="14">
    <source>
        <dbReference type="Proteomes" id="UP000001646"/>
    </source>
</evidence>
<evidence type="ECO:0000256" key="9">
    <source>
        <dbReference type="PROSITE-ProRule" id="PRU00042"/>
    </source>
</evidence>
<feature type="domain" description="C2H2-type" evidence="11">
    <location>
        <begin position="563"/>
        <end position="590"/>
    </location>
</feature>
<dbReference type="CDD" id="cd07936">
    <property type="entry name" value="SCAN"/>
    <property type="match status" value="1"/>
</dbReference>
<evidence type="ECO:0000256" key="6">
    <source>
        <dbReference type="ARBA" id="ARBA00023015"/>
    </source>
</evidence>
<dbReference type="eggNOG" id="KOG1721">
    <property type="taxonomic scope" value="Eukaryota"/>
</dbReference>
<feature type="domain" description="C2H2-type" evidence="11">
    <location>
        <begin position="479"/>
        <end position="506"/>
    </location>
</feature>
<feature type="domain" description="C2H2-type" evidence="11">
    <location>
        <begin position="451"/>
        <end position="478"/>
    </location>
</feature>
<name>G1KVF1_ANOCA</name>
<dbReference type="Proteomes" id="UP000001646">
    <property type="component" value="Chromosome 2"/>
</dbReference>
<feature type="domain" description="C2H2-type" evidence="11">
    <location>
        <begin position="367"/>
        <end position="394"/>
    </location>
</feature>
<dbReference type="InterPro" id="IPR036236">
    <property type="entry name" value="Znf_C2H2_sf"/>
</dbReference>
<dbReference type="KEGG" id="acs:100564442"/>
<keyword evidence="5" id="KW-0862">Zinc</keyword>
<dbReference type="GeneTree" id="ENSGT00950000183169"/>